<accession>A0ABQ7P2Y5</accession>
<evidence type="ECO:0000256" key="1">
    <source>
        <dbReference type="SAM" id="MobiDB-lite"/>
    </source>
</evidence>
<feature type="compositionally biased region" description="Basic and acidic residues" evidence="1">
    <location>
        <begin position="66"/>
        <end position="75"/>
    </location>
</feature>
<sequence>MAQVTSGRVSGAFSQCLGWPAMDKISASAVLSHLTPDLGYIARQSPTSWQQHFYPARFGRVTRGGGGRDRQRPPNHESQANVSALSPVHLKLLRGPKLELGHSNDPDLAPVGSSEKTPAFPNWVHYPGS</sequence>
<dbReference type="EMBL" id="SRPR01000452">
    <property type="protein sequence ID" value="KAG5953061.1"/>
    <property type="molecule type" value="Genomic_DNA"/>
</dbReference>
<feature type="region of interest" description="Disordered" evidence="1">
    <location>
        <begin position="59"/>
        <end position="129"/>
    </location>
</feature>
<organism evidence="2 3">
    <name type="scientific">Claviceps arundinis</name>
    <dbReference type="NCBI Taxonomy" id="1623583"/>
    <lineage>
        <taxon>Eukaryota</taxon>
        <taxon>Fungi</taxon>
        <taxon>Dikarya</taxon>
        <taxon>Ascomycota</taxon>
        <taxon>Pezizomycotina</taxon>
        <taxon>Sordariomycetes</taxon>
        <taxon>Hypocreomycetidae</taxon>
        <taxon>Hypocreales</taxon>
        <taxon>Clavicipitaceae</taxon>
        <taxon>Claviceps</taxon>
    </lineage>
</organism>
<evidence type="ECO:0000313" key="3">
    <source>
        <dbReference type="Proteomes" id="UP000742024"/>
    </source>
</evidence>
<feature type="compositionally biased region" description="Basic and acidic residues" evidence="1">
    <location>
        <begin position="96"/>
        <end position="105"/>
    </location>
</feature>
<dbReference type="Proteomes" id="UP000742024">
    <property type="component" value="Unassembled WGS sequence"/>
</dbReference>
<keyword evidence="3" id="KW-1185">Reference proteome</keyword>
<reference evidence="2 3" key="1">
    <citation type="journal article" date="2020" name="bioRxiv">
        <title>Whole genome comparisons of ergot fungi reveals the divergence and evolution of species within the genus Claviceps are the result of varying mechanisms driving genome evolution and host range expansion.</title>
        <authorList>
            <person name="Wyka S.A."/>
            <person name="Mondo S.J."/>
            <person name="Liu M."/>
            <person name="Dettman J."/>
            <person name="Nalam V."/>
            <person name="Broders K.D."/>
        </authorList>
    </citation>
    <scope>NUCLEOTIDE SEQUENCE [LARGE SCALE GENOMIC DNA]</scope>
    <source>
        <strain evidence="2 3">LM583</strain>
    </source>
</reference>
<name>A0ABQ7P2Y5_9HYPO</name>
<protein>
    <submittedName>
        <fullName evidence="2">Uncharacterized protein</fullName>
    </submittedName>
</protein>
<comment type="caution">
    <text evidence="2">The sequence shown here is derived from an EMBL/GenBank/DDBJ whole genome shotgun (WGS) entry which is preliminary data.</text>
</comment>
<gene>
    <name evidence="2" type="ORF">E4U57_005683</name>
</gene>
<proteinExistence type="predicted"/>
<evidence type="ECO:0000313" key="2">
    <source>
        <dbReference type="EMBL" id="KAG5953061.1"/>
    </source>
</evidence>